<evidence type="ECO:0000256" key="1">
    <source>
        <dbReference type="PROSITE-ProRule" id="PRU00042"/>
    </source>
</evidence>
<evidence type="ECO:0000256" key="3">
    <source>
        <dbReference type="SAM" id="MobiDB-lite"/>
    </source>
</evidence>
<comment type="caution">
    <text evidence="6">The sequence shown here is derived from an EMBL/GenBank/DDBJ whole genome shotgun (WGS) entry which is preliminary data.</text>
</comment>
<sequence>MTENAAPRYICFLCKRKFASAALLTKHKQLSELHRRNLTKQEEENQQRKEELRQAVAAVKRQVQEVDVALSKLETPEEALLTQRQNLEMKCRQAMSEYGQVQERLEISRHQQLCERQGDGAPAWSLSGAHETTLGRLLLSAGAASWQGNKDENEVGFDRRGAPCPGRSTHRGRHRV</sequence>
<dbReference type="InterPro" id="IPR013087">
    <property type="entry name" value="Znf_C2H2_type"/>
</dbReference>
<dbReference type="EMBL" id="CAXAMN010000625">
    <property type="protein sequence ID" value="CAK8989789.1"/>
    <property type="molecule type" value="Genomic_DNA"/>
</dbReference>
<accession>A0ABP0HL54</accession>
<name>A0ABP0HL54_9DINO</name>
<organism evidence="6 7">
    <name type="scientific">Durusdinium trenchii</name>
    <dbReference type="NCBI Taxonomy" id="1381693"/>
    <lineage>
        <taxon>Eukaryota</taxon>
        <taxon>Sar</taxon>
        <taxon>Alveolata</taxon>
        <taxon>Dinophyceae</taxon>
        <taxon>Suessiales</taxon>
        <taxon>Symbiodiniaceae</taxon>
        <taxon>Durusdinium</taxon>
    </lineage>
</organism>
<keyword evidence="1" id="KW-0479">Metal-binding</keyword>
<keyword evidence="2" id="KW-0175">Coiled coil</keyword>
<evidence type="ECO:0000313" key="7">
    <source>
        <dbReference type="Proteomes" id="UP001642484"/>
    </source>
</evidence>
<reference evidence="6 7" key="1">
    <citation type="submission" date="2024-02" db="EMBL/GenBank/DDBJ databases">
        <authorList>
            <person name="Chen Y."/>
            <person name="Shah S."/>
            <person name="Dougan E. K."/>
            <person name="Thang M."/>
            <person name="Chan C."/>
        </authorList>
    </citation>
    <scope>NUCLEOTIDE SEQUENCE [LARGE SCALE GENOMIC DNA]</scope>
</reference>
<feature type="domain" description="C2H2-type" evidence="4">
    <location>
        <begin position="9"/>
        <end position="39"/>
    </location>
</feature>
<dbReference type="PROSITE" id="PS50157">
    <property type="entry name" value="ZINC_FINGER_C2H2_2"/>
    <property type="match status" value="1"/>
</dbReference>
<feature type="region of interest" description="Disordered" evidence="3">
    <location>
        <begin position="148"/>
        <end position="176"/>
    </location>
</feature>
<evidence type="ECO:0000259" key="4">
    <source>
        <dbReference type="PROSITE" id="PS50157"/>
    </source>
</evidence>
<keyword evidence="7" id="KW-1185">Reference proteome</keyword>
<proteinExistence type="predicted"/>
<feature type="compositionally biased region" description="Basic and acidic residues" evidence="3">
    <location>
        <begin position="149"/>
        <end position="161"/>
    </location>
</feature>
<evidence type="ECO:0000256" key="2">
    <source>
        <dbReference type="SAM" id="Coils"/>
    </source>
</evidence>
<dbReference type="Proteomes" id="UP001642484">
    <property type="component" value="Unassembled WGS sequence"/>
</dbReference>
<evidence type="ECO:0000313" key="5">
    <source>
        <dbReference type="EMBL" id="CAK8989789.1"/>
    </source>
</evidence>
<keyword evidence="1" id="KW-0862">Zinc</keyword>
<protein>
    <recommendedName>
        <fullName evidence="4">C2H2-type domain-containing protein</fullName>
    </recommendedName>
</protein>
<evidence type="ECO:0000313" key="6">
    <source>
        <dbReference type="EMBL" id="CAK8989869.1"/>
    </source>
</evidence>
<keyword evidence="1" id="KW-0863">Zinc-finger</keyword>
<gene>
    <name evidence="5" type="ORF">CCMP2556_LOCUS1793</name>
    <name evidence="6" type="ORF">CCMP2556_LOCUS1830</name>
</gene>
<feature type="coiled-coil region" evidence="2">
    <location>
        <begin position="31"/>
        <end position="104"/>
    </location>
</feature>
<dbReference type="EMBL" id="CAXAMN010000647">
    <property type="protein sequence ID" value="CAK8989869.1"/>
    <property type="molecule type" value="Genomic_DNA"/>
</dbReference>